<sequence>MSNVDILLRTLDGEWIVFLSIPSSTAQRLSLCPLKWLRFIAFAVCGARGHLCVDQEGLLVKYNASSADPLNKKYYYFSDGNNLPSKYNPIDPGAFHDHITSRAQTYPHSDFHTQIIARDGGRCVISNLRSAVCDAVHIIPASRDNMFLTKVVHARSALYDLDPNFTIHSLQNGILLTKTLHSFFTSAIIGFLQTPNFALDAEDVPYVGVGPVPQKRLTMQYLEEPLDAELNTFPEKDVVHQGHGASPPSPVLLDYMYGVAVYKHWGMGLKPSWTGM</sequence>
<dbReference type="Proteomes" id="UP000886523">
    <property type="component" value="Unassembled WGS sequence"/>
</dbReference>
<dbReference type="InterPro" id="IPR003615">
    <property type="entry name" value="HNH_nuc"/>
</dbReference>
<organism evidence="2 3">
    <name type="scientific">Hydnum rufescens UP504</name>
    <dbReference type="NCBI Taxonomy" id="1448309"/>
    <lineage>
        <taxon>Eukaryota</taxon>
        <taxon>Fungi</taxon>
        <taxon>Dikarya</taxon>
        <taxon>Basidiomycota</taxon>
        <taxon>Agaricomycotina</taxon>
        <taxon>Agaricomycetes</taxon>
        <taxon>Cantharellales</taxon>
        <taxon>Hydnaceae</taxon>
        <taxon>Hydnum</taxon>
    </lineage>
</organism>
<protein>
    <recommendedName>
        <fullName evidence="1">HNH nuclease domain-containing protein</fullName>
    </recommendedName>
</protein>
<accession>A0A9P6DE22</accession>
<comment type="caution">
    <text evidence="2">The sequence shown here is derived from an EMBL/GenBank/DDBJ whole genome shotgun (WGS) entry which is preliminary data.</text>
</comment>
<reference evidence="2" key="1">
    <citation type="journal article" date="2020" name="Nat. Commun.">
        <title>Large-scale genome sequencing of mycorrhizal fungi provides insights into the early evolution of symbiotic traits.</title>
        <authorList>
            <person name="Miyauchi S."/>
            <person name="Kiss E."/>
            <person name="Kuo A."/>
            <person name="Drula E."/>
            <person name="Kohler A."/>
            <person name="Sanchez-Garcia M."/>
            <person name="Morin E."/>
            <person name="Andreopoulos B."/>
            <person name="Barry K.W."/>
            <person name="Bonito G."/>
            <person name="Buee M."/>
            <person name="Carver A."/>
            <person name="Chen C."/>
            <person name="Cichocki N."/>
            <person name="Clum A."/>
            <person name="Culley D."/>
            <person name="Crous P.W."/>
            <person name="Fauchery L."/>
            <person name="Girlanda M."/>
            <person name="Hayes R.D."/>
            <person name="Keri Z."/>
            <person name="LaButti K."/>
            <person name="Lipzen A."/>
            <person name="Lombard V."/>
            <person name="Magnuson J."/>
            <person name="Maillard F."/>
            <person name="Murat C."/>
            <person name="Nolan M."/>
            <person name="Ohm R.A."/>
            <person name="Pangilinan J."/>
            <person name="Pereira M.F."/>
            <person name="Perotto S."/>
            <person name="Peter M."/>
            <person name="Pfister S."/>
            <person name="Riley R."/>
            <person name="Sitrit Y."/>
            <person name="Stielow J.B."/>
            <person name="Szollosi G."/>
            <person name="Zifcakova L."/>
            <person name="Stursova M."/>
            <person name="Spatafora J.W."/>
            <person name="Tedersoo L."/>
            <person name="Vaario L.M."/>
            <person name="Yamada A."/>
            <person name="Yan M."/>
            <person name="Wang P."/>
            <person name="Xu J."/>
            <person name="Bruns T."/>
            <person name="Baldrian P."/>
            <person name="Vilgalys R."/>
            <person name="Dunand C."/>
            <person name="Henrissat B."/>
            <person name="Grigoriev I.V."/>
            <person name="Hibbett D."/>
            <person name="Nagy L.G."/>
            <person name="Martin F.M."/>
        </authorList>
    </citation>
    <scope>NUCLEOTIDE SEQUENCE</scope>
    <source>
        <strain evidence="2">UP504</strain>
    </source>
</reference>
<dbReference type="AlphaFoldDB" id="A0A9P6DE22"/>
<dbReference type="EMBL" id="MU129598">
    <property type="protein sequence ID" value="KAF9502806.1"/>
    <property type="molecule type" value="Genomic_DNA"/>
</dbReference>
<keyword evidence="3" id="KW-1185">Reference proteome</keyword>
<evidence type="ECO:0000313" key="2">
    <source>
        <dbReference type="EMBL" id="KAF9502806.1"/>
    </source>
</evidence>
<dbReference type="Pfam" id="PF13391">
    <property type="entry name" value="HNH_2"/>
    <property type="match status" value="1"/>
</dbReference>
<gene>
    <name evidence="2" type="ORF">BS47DRAFT_1490591</name>
</gene>
<feature type="domain" description="HNH nuclease" evidence="1">
    <location>
        <begin position="123"/>
        <end position="191"/>
    </location>
</feature>
<proteinExistence type="predicted"/>
<evidence type="ECO:0000259" key="1">
    <source>
        <dbReference type="Pfam" id="PF13391"/>
    </source>
</evidence>
<name>A0A9P6DE22_9AGAM</name>
<evidence type="ECO:0000313" key="3">
    <source>
        <dbReference type="Proteomes" id="UP000886523"/>
    </source>
</evidence>
<dbReference type="OrthoDB" id="3269637at2759"/>